<reference evidence="2 3" key="1">
    <citation type="submission" date="2015-03" db="EMBL/GenBank/DDBJ databases">
        <authorList>
            <person name="Lepp D."/>
            <person name="Hassan Y.I."/>
            <person name="Li X.-Z."/>
            <person name="Zhou T."/>
        </authorList>
    </citation>
    <scope>NUCLEOTIDE SEQUENCE [LARGE SCALE GENOMIC DNA]</scope>
    <source>
        <strain evidence="2 3">E84</strain>
    </source>
</reference>
<evidence type="ECO:0000256" key="1">
    <source>
        <dbReference type="SAM" id="Phobius"/>
    </source>
</evidence>
<protein>
    <submittedName>
        <fullName evidence="2">Uncharacterized protein</fullName>
    </submittedName>
</protein>
<keyword evidence="1" id="KW-1133">Transmembrane helix</keyword>
<comment type="caution">
    <text evidence="2">The sequence shown here is derived from an EMBL/GenBank/DDBJ whole genome shotgun (WGS) entry which is preliminary data.</text>
</comment>
<feature type="transmembrane region" description="Helical" evidence="1">
    <location>
        <begin position="23"/>
        <end position="43"/>
    </location>
</feature>
<evidence type="ECO:0000313" key="2">
    <source>
        <dbReference type="EMBL" id="KKC38142.1"/>
    </source>
</evidence>
<name>A0A0F5QAX3_9HYPH</name>
<sequence>MMHDSANRPTATPPFHGTGASRLWFWPAVIAILAVGGTSVVLVQKPASPLATAIVAPTDLPIEAPVSA</sequence>
<keyword evidence="3" id="KW-1185">Reference proteome</keyword>
<dbReference type="STRING" id="1293439.WH87_11110"/>
<dbReference type="RefSeq" id="WP_046139101.1">
    <property type="nucleotide sequence ID" value="NZ_LANJ01000016.1"/>
</dbReference>
<dbReference type="Proteomes" id="UP000033411">
    <property type="component" value="Unassembled WGS sequence"/>
</dbReference>
<organism evidence="2 3">
    <name type="scientific">Devosia epidermidihirudinis</name>
    <dbReference type="NCBI Taxonomy" id="1293439"/>
    <lineage>
        <taxon>Bacteria</taxon>
        <taxon>Pseudomonadati</taxon>
        <taxon>Pseudomonadota</taxon>
        <taxon>Alphaproteobacteria</taxon>
        <taxon>Hyphomicrobiales</taxon>
        <taxon>Devosiaceae</taxon>
        <taxon>Devosia</taxon>
    </lineage>
</organism>
<proteinExistence type="predicted"/>
<accession>A0A0F5QAX3</accession>
<evidence type="ECO:0000313" key="3">
    <source>
        <dbReference type="Proteomes" id="UP000033411"/>
    </source>
</evidence>
<keyword evidence="1" id="KW-0812">Transmembrane</keyword>
<dbReference type="EMBL" id="LANJ01000016">
    <property type="protein sequence ID" value="KKC38142.1"/>
    <property type="molecule type" value="Genomic_DNA"/>
</dbReference>
<keyword evidence="1" id="KW-0472">Membrane</keyword>
<gene>
    <name evidence="2" type="ORF">WH87_11110</name>
</gene>
<dbReference type="AlphaFoldDB" id="A0A0F5QAX3"/>
<dbReference type="PATRIC" id="fig|1293439.3.peg.1812"/>